<dbReference type="AlphaFoldDB" id="A0A3B0ZUJ1"/>
<dbReference type="EMBL" id="UOFU01000115">
    <property type="protein sequence ID" value="VAW97225.1"/>
    <property type="molecule type" value="Genomic_DNA"/>
</dbReference>
<feature type="non-terminal residue" evidence="1">
    <location>
        <position position="1"/>
    </location>
</feature>
<protein>
    <submittedName>
        <fullName evidence="1">Uncharacterized protein</fullName>
    </submittedName>
</protein>
<organism evidence="1">
    <name type="scientific">hydrothermal vent metagenome</name>
    <dbReference type="NCBI Taxonomy" id="652676"/>
    <lineage>
        <taxon>unclassified sequences</taxon>
        <taxon>metagenomes</taxon>
        <taxon>ecological metagenomes</taxon>
    </lineage>
</organism>
<proteinExistence type="predicted"/>
<sequence length="57" mass="6502">GHWRDKKMDTVYAIAELDMEQVKKTLEGVEAMNSGLKGYLDTRGGKIFDRIATKQEE</sequence>
<name>A0A3B0ZUJ1_9ZZZZ</name>
<evidence type="ECO:0000313" key="1">
    <source>
        <dbReference type="EMBL" id="VAW97225.1"/>
    </source>
</evidence>
<gene>
    <name evidence="1" type="ORF">MNBD_GAMMA20-325</name>
</gene>
<reference evidence="1" key="1">
    <citation type="submission" date="2018-06" db="EMBL/GenBank/DDBJ databases">
        <authorList>
            <person name="Zhirakovskaya E."/>
        </authorList>
    </citation>
    <scope>NUCLEOTIDE SEQUENCE</scope>
</reference>
<accession>A0A3B0ZUJ1</accession>